<reference evidence="3" key="1">
    <citation type="journal article" date="2014" name="Int. J. Syst. Evol. Microbiol.">
        <title>Complete genome sequence of Corynebacterium casei LMG S-19264T (=DSM 44701T), isolated from a smear-ripened cheese.</title>
        <authorList>
            <consortium name="US DOE Joint Genome Institute (JGI-PGF)"/>
            <person name="Walter F."/>
            <person name="Albersmeier A."/>
            <person name="Kalinowski J."/>
            <person name="Ruckert C."/>
        </authorList>
    </citation>
    <scope>NUCLEOTIDE SEQUENCE</scope>
    <source>
        <strain evidence="3">KCTC 32437</strain>
    </source>
</reference>
<organism evidence="3 4">
    <name type="scientific">Devosia pacifica</name>
    <dbReference type="NCBI Taxonomy" id="1335967"/>
    <lineage>
        <taxon>Bacteria</taxon>
        <taxon>Pseudomonadati</taxon>
        <taxon>Pseudomonadota</taxon>
        <taxon>Alphaproteobacteria</taxon>
        <taxon>Hyphomicrobiales</taxon>
        <taxon>Devosiaceae</taxon>
        <taxon>Devosia</taxon>
    </lineage>
</organism>
<evidence type="ECO:0008006" key="5">
    <source>
        <dbReference type="Google" id="ProtNLM"/>
    </source>
</evidence>
<evidence type="ECO:0000313" key="3">
    <source>
        <dbReference type="EMBL" id="GHA35339.1"/>
    </source>
</evidence>
<evidence type="ECO:0000313" key="4">
    <source>
        <dbReference type="Proteomes" id="UP000646579"/>
    </source>
</evidence>
<dbReference type="Proteomes" id="UP000646579">
    <property type="component" value="Unassembled WGS sequence"/>
</dbReference>
<feature type="signal peptide" evidence="2">
    <location>
        <begin position="1"/>
        <end position="31"/>
    </location>
</feature>
<dbReference type="PANTHER" id="PTHR47637:SF1">
    <property type="entry name" value="CHAPERONE SURA"/>
    <property type="match status" value="1"/>
</dbReference>
<dbReference type="EMBL" id="BMZE01000004">
    <property type="protein sequence ID" value="GHA35339.1"/>
    <property type="molecule type" value="Genomic_DNA"/>
</dbReference>
<dbReference type="PANTHER" id="PTHR47637">
    <property type="entry name" value="CHAPERONE SURA"/>
    <property type="match status" value="1"/>
</dbReference>
<evidence type="ECO:0000256" key="2">
    <source>
        <dbReference type="SAM" id="SignalP"/>
    </source>
</evidence>
<dbReference type="Gene3D" id="1.10.4030.10">
    <property type="entry name" value="Porin chaperone SurA, peptide-binding domain"/>
    <property type="match status" value="1"/>
</dbReference>
<dbReference type="SUPFAM" id="SSF109998">
    <property type="entry name" value="Triger factor/SurA peptide-binding domain-like"/>
    <property type="match status" value="1"/>
</dbReference>
<dbReference type="RefSeq" id="WP_189426998.1">
    <property type="nucleotide sequence ID" value="NZ_BMZE01000004.1"/>
</dbReference>
<dbReference type="Pfam" id="PF13624">
    <property type="entry name" value="SurA_N_3"/>
    <property type="match status" value="1"/>
</dbReference>
<gene>
    <name evidence="3" type="ORF">GCM10007989_34090</name>
</gene>
<keyword evidence="1 2" id="KW-0732">Signal</keyword>
<name>A0A918SEY0_9HYPH</name>
<proteinExistence type="predicted"/>
<accession>A0A918SEY0</accession>
<dbReference type="InterPro" id="IPR027304">
    <property type="entry name" value="Trigger_fact/SurA_dom_sf"/>
</dbReference>
<protein>
    <recommendedName>
        <fullName evidence="5">Periplasmic chaperone for outer membrane proteins SurA</fullName>
    </recommendedName>
</protein>
<feature type="chain" id="PRO_5038054830" description="Periplasmic chaperone for outer membrane proteins SurA" evidence="2">
    <location>
        <begin position="32"/>
        <end position="305"/>
    </location>
</feature>
<evidence type="ECO:0000256" key="1">
    <source>
        <dbReference type="ARBA" id="ARBA00022729"/>
    </source>
</evidence>
<comment type="caution">
    <text evidence="3">The sequence shown here is derived from an EMBL/GenBank/DDBJ whole genome shotgun (WGS) entry which is preliminary data.</text>
</comment>
<reference evidence="3" key="2">
    <citation type="submission" date="2020-09" db="EMBL/GenBank/DDBJ databases">
        <authorList>
            <person name="Sun Q."/>
            <person name="Kim S."/>
        </authorList>
    </citation>
    <scope>NUCLEOTIDE SEQUENCE</scope>
    <source>
        <strain evidence="3">KCTC 32437</strain>
    </source>
</reference>
<dbReference type="AlphaFoldDB" id="A0A918SEY0"/>
<dbReference type="InterPro" id="IPR050280">
    <property type="entry name" value="OMP_Chaperone_SurA"/>
</dbReference>
<sequence>MMKLAMSRGLHLVAALATMLTLSLAANPANAQTGVRATVNGQQITDNQVTQRARLFQVEGNRGGASAALDQLIEEALKMQEAERLNISVAETEIDAAYLQVARNVQISKQRLDEILRGVGATPETLRDRLEAAIAWNEVVQGTIAPQVQVSDLALDQQAENQLNATMSFDYILKEVIFLAPGGQNASARTAQANRYRGSFSGCDSAVDLTMNYTDAAVIDVGRRHATQLPEAVARELAGLNVGGITSPRVTDRGVSMLAVCEKAQANDTTFIKEELRSEAGQDQVEADAAAFLEELREKARIVRN</sequence>
<keyword evidence="4" id="KW-1185">Reference proteome</keyword>